<gene>
    <name evidence="1" type="ORF">D5086_001283</name>
</gene>
<evidence type="ECO:0000313" key="1">
    <source>
        <dbReference type="EMBL" id="KAL3610263.1"/>
    </source>
</evidence>
<dbReference type="Proteomes" id="UP000309997">
    <property type="component" value="Unassembled WGS sequence"/>
</dbReference>
<protein>
    <submittedName>
        <fullName evidence="1">Uncharacterized protein</fullName>
    </submittedName>
</protein>
<proteinExistence type="predicted"/>
<comment type="caution">
    <text evidence="1">The sequence shown here is derived from an EMBL/GenBank/DDBJ whole genome shotgun (WGS) entry which is preliminary data.</text>
</comment>
<name>A0ACC4CZJ6_POPAL</name>
<dbReference type="EMBL" id="RCHU02000001">
    <property type="protein sequence ID" value="KAL3610263.1"/>
    <property type="molecule type" value="Genomic_DNA"/>
</dbReference>
<organism evidence="1 2">
    <name type="scientific">Populus alba</name>
    <name type="common">White poplar</name>
    <dbReference type="NCBI Taxonomy" id="43335"/>
    <lineage>
        <taxon>Eukaryota</taxon>
        <taxon>Viridiplantae</taxon>
        <taxon>Streptophyta</taxon>
        <taxon>Embryophyta</taxon>
        <taxon>Tracheophyta</taxon>
        <taxon>Spermatophyta</taxon>
        <taxon>Magnoliopsida</taxon>
        <taxon>eudicotyledons</taxon>
        <taxon>Gunneridae</taxon>
        <taxon>Pentapetalae</taxon>
        <taxon>rosids</taxon>
        <taxon>fabids</taxon>
        <taxon>Malpighiales</taxon>
        <taxon>Salicaceae</taxon>
        <taxon>Saliceae</taxon>
        <taxon>Populus</taxon>
    </lineage>
</organism>
<keyword evidence="2" id="KW-1185">Reference proteome</keyword>
<accession>A0ACC4CZJ6</accession>
<evidence type="ECO:0000313" key="2">
    <source>
        <dbReference type="Proteomes" id="UP000309997"/>
    </source>
</evidence>
<sequence>MEVSTEAAVDMFSLPSKIESLESKCLIVADGFSSKSRVEALNDELMEDSHEDPVNSPNSLKTLPELSCGEQCLVSISSNSGGFSQISISTPQSDETLTISLPSSHIVSPGNQISVPSRSNQDGSGSFLANGNEDGVLLDSGHRLVASCDNGDSEPDSPMQLAREKLASSSSDSKLADGNVEDEEEGFGNDDEKENPRRFFHYDPYYHAMYHNQLGHFDPEFHEYHPGLPPPWIRRFRRQPGPQLWNRWDDREKRRNEEYRLPGFMQETGPTGVALRSCNHEMPCITEGFCVLCVLRDHIELSLSSSGKILEPLKLVNNLENISSVFRRYQQEDAHEFLQCLLERLERHCLDSSLTDDSASSHDKNIVERVFGGRLVSKLRCCNCGHCSDKYEPLIDLSLEIEDADSLQSALESFTKVEKIEDSETKFTCESCKEEVSREKQLMLDQAPSVAALHLKRFKIDGTSVEKIGKHVQFPLELDLKPYTNDNEDSDEVGFKYQLYAVVVHKGDSLTLRTLLLPILRSSPDTWHKLDDPEVSKEQEEFVLSQAAYILFYAREGTPWCSSLIKPQELCSDPSNSNTSPKSVLDNVNRECTGAGNNKSSETNVIKDAIEATSTHIPFERKFEESESRVETKGNFAQISPAKRPNFHRIVSIDETPMVDVSVPLGVSECHDGVLHDEMLCFPPSVEEDNCNQGAEKIEINGDLHSPTPHRSPTPDKGLPEARHRILRDHQKGENRVNCKRSSKKVTKDSQTAEALRCIKRMPTARGMKLMAAMLPRNDKIRPRSSPCKRASPPGSRCKPTIRMAVMPHSEYYLSELHLGYSVSHMMLGRQSSHQGRPEPLRRSQLPEIASTPTQVVLVMDGLKEFTINLLKWALENISASGGIIVTLLGAMPWLNIPCQYLFYSNLLVQNSYLVLLHTVNVPQKEVVMGYPLKLTVVEKLTSLNASCVVFERHQRRDMEFIADKFPCNMVMINENGEPVVIKMQPLTSGEFTSGGSPASILPSPL</sequence>
<reference evidence="1 2" key="1">
    <citation type="journal article" date="2024" name="Plant Biotechnol. J.">
        <title>Genome and CRISPR/Cas9 system of a widespread forest tree (Populus alba) in the world.</title>
        <authorList>
            <person name="Liu Y.J."/>
            <person name="Jiang P.F."/>
            <person name="Han X.M."/>
            <person name="Li X.Y."/>
            <person name="Wang H.M."/>
            <person name="Wang Y.J."/>
            <person name="Wang X.X."/>
            <person name="Zeng Q.Y."/>
        </authorList>
    </citation>
    <scope>NUCLEOTIDE SEQUENCE [LARGE SCALE GENOMIC DNA]</scope>
    <source>
        <strain evidence="2">cv. PAL-ZL1</strain>
    </source>
</reference>